<dbReference type="Proteomes" id="UP001211872">
    <property type="component" value="Chromosome"/>
</dbReference>
<gene>
    <name evidence="4" type="ORF">O9Z63_13575</name>
</gene>
<feature type="domain" description="PPM-type phosphatase" evidence="3">
    <location>
        <begin position="460"/>
        <end position="691"/>
    </location>
</feature>
<keyword evidence="2" id="KW-0472">Membrane</keyword>
<feature type="transmembrane region" description="Helical" evidence="2">
    <location>
        <begin position="244"/>
        <end position="268"/>
    </location>
</feature>
<evidence type="ECO:0000259" key="3">
    <source>
        <dbReference type="SMART" id="SM00331"/>
    </source>
</evidence>
<organism evidence="4 5">
    <name type="scientific">Hymenobacter yonginensis</name>
    <dbReference type="NCBI Taxonomy" id="748197"/>
    <lineage>
        <taxon>Bacteria</taxon>
        <taxon>Pseudomonadati</taxon>
        <taxon>Bacteroidota</taxon>
        <taxon>Cytophagia</taxon>
        <taxon>Cytophagales</taxon>
        <taxon>Hymenobacteraceae</taxon>
        <taxon>Hymenobacter</taxon>
    </lineage>
</organism>
<keyword evidence="2" id="KW-1133">Transmembrane helix</keyword>
<accession>A0ABY7PLK4</accession>
<dbReference type="Pfam" id="PF13185">
    <property type="entry name" value="GAF_2"/>
    <property type="match status" value="1"/>
</dbReference>
<feature type="transmembrane region" description="Helical" evidence="2">
    <location>
        <begin position="210"/>
        <end position="232"/>
    </location>
</feature>
<protein>
    <submittedName>
        <fullName evidence="4">SpoIIE family protein phosphatase</fullName>
    </submittedName>
</protein>
<dbReference type="InterPro" id="IPR001932">
    <property type="entry name" value="PPM-type_phosphatase-like_dom"/>
</dbReference>
<dbReference type="Pfam" id="PF07228">
    <property type="entry name" value="SpoIIE"/>
    <property type="match status" value="1"/>
</dbReference>
<keyword evidence="1" id="KW-0378">Hydrolase</keyword>
<feature type="transmembrane region" description="Helical" evidence="2">
    <location>
        <begin position="152"/>
        <end position="172"/>
    </location>
</feature>
<reference evidence="4 5" key="1">
    <citation type="journal article" date="2011" name="Int. J. Syst. Evol. Microbiol.">
        <title>Hymenobacter yonginensis sp. nov., isolated from a mesotrophic artificial lake.</title>
        <authorList>
            <person name="Joung Y."/>
            <person name="Cho S.H."/>
            <person name="Kim H."/>
            <person name="Kim S.B."/>
            <person name="Joh K."/>
        </authorList>
    </citation>
    <scope>NUCLEOTIDE SEQUENCE [LARGE SCALE GENOMIC DNA]</scope>
    <source>
        <strain evidence="4 5">KCTC 22745</strain>
    </source>
</reference>
<proteinExistence type="predicted"/>
<dbReference type="SMART" id="SM00331">
    <property type="entry name" value="PP2C_SIG"/>
    <property type="match status" value="1"/>
</dbReference>
<evidence type="ECO:0000256" key="2">
    <source>
        <dbReference type="SAM" id="Phobius"/>
    </source>
</evidence>
<dbReference type="Gene3D" id="3.60.40.10">
    <property type="entry name" value="PPM-type phosphatase domain"/>
    <property type="match status" value="1"/>
</dbReference>
<evidence type="ECO:0000256" key="1">
    <source>
        <dbReference type="ARBA" id="ARBA00022801"/>
    </source>
</evidence>
<dbReference type="PANTHER" id="PTHR43156">
    <property type="entry name" value="STAGE II SPORULATION PROTEIN E-RELATED"/>
    <property type="match status" value="1"/>
</dbReference>
<sequence>MPLRHRLQSAVYPLTILSWVLLLLSTLSNTQGKAAIWLNGPWPEWVTLVSQACFAAGVFIHQRELPDPLRGNDFVGLLRRLVLGPGLLATLCVGLHLLERVIQYQLPTNDRTLFALIYTINLALFVFFLAKTNYSWRSLVLFRSSPRIQREWVWFEVLLGATLLFRLFDWVPPHPVDYIIIGSLGAFGVYLSGNQQWVAYLNRRQKLEAVLLQVAMLLSMAVFVSYFVRIAQDPKLVAPAPQHAFLLLTVFFSTFYAFMGLLVTLFNLPTAGVFEQKREEILSLQRLTQLIQKGQSEEEIYRMLLDSAVQTVDADAAWIMLEGDDASPQVAQSFQIAPGQMTQVYQLLQEYNLHLIEYLNNDLPNSNGFRSLGIPYGSLIAMPLRSAKRRYGAIYMLKKSRQGFDRENLSILQTFASQTVLSIENLRLMSVSLENQRVQEELKIASLVQDSLIPKNLPIDSWFAISSYAASAKEVGGDFYDFLHLPGRRLAILIGDVSGKGVTAAFHVAQMKGIFHALMQENPLARNERDKFPLPSKFMAQANNALARCMEKSAFITASLYIIDYENGGFMFARAGHCHTLYYHSIKEEVSYFQTAGLGLGIIRNESYEKHIKNQFYDYNPGDVMVIYTDGIVEARNAAQDEYGEERLQQMLEQTYFLDADDIKKRILADLGEFSHGQPMHDDQTLLVVKFKAAQPASHN</sequence>
<evidence type="ECO:0000313" key="4">
    <source>
        <dbReference type="EMBL" id="WBO83410.1"/>
    </source>
</evidence>
<dbReference type="Gene3D" id="3.30.450.40">
    <property type="match status" value="1"/>
</dbReference>
<feature type="transmembrane region" description="Helical" evidence="2">
    <location>
        <begin position="113"/>
        <end position="131"/>
    </location>
</feature>
<keyword evidence="2" id="KW-0812">Transmembrane</keyword>
<dbReference type="SUPFAM" id="SSF55781">
    <property type="entry name" value="GAF domain-like"/>
    <property type="match status" value="1"/>
</dbReference>
<dbReference type="SUPFAM" id="SSF81606">
    <property type="entry name" value="PP2C-like"/>
    <property type="match status" value="1"/>
</dbReference>
<dbReference type="InterPro" id="IPR052016">
    <property type="entry name" value="Bact_Sigma-Reg"/>
</dbReference>
<feature type="transmembrane region" description="Helical" evidence="2">
    <location>
        <begin position="178"/>
        <end position="198"/>
    </location>
</feature>
<dbReference type="InterPro" id="IPR029016">
    <property type="entry name" value="GAF-like_dom_sf"/>
</dbReference>
<dbReference type="InterPro" id="IPR003018">
    <property type="entry name" value="GAF"/>
</dbReference>
<dbReference type="PANTHER" id="PTHR43156:SF2">
    <property type="entry name" value="STAGE II SPORULATION PROTEIN E"/>
    <property type="match status" value="1"/>
</dbReference>
<dbReference type="RefSeq" id="WP_270125802.1">
    <property type="nucleotide sequence ID" value="NZ_CP115396.1"/>
</dbReference>
<feature type="transmembrane region" description="Helical" evidence="2">
    <location>
        <begin position="81"/>
        <end position="98"/>
    </location>
</feature>
<name>A0ABY7PLK4_9BACT</name>
<evidence type="ECO:0000313" key="5">
    <source>
        <dbReference type="Proteomes" id="UP001211872"/>
    </source>
</evidence>
<dbReference type="InterPro" id="IPR036457">
    <property type="entry name" value="PPM-type-like_dom_sf"/>
</dbReference>
<dbReference type="EMBL" id="CP115396">
    <property type="protein sequence ID" value="WBO83410.1"/>
    <property type="molecule type" value="Genomic_DNA"/>
</dbReference>
<keyword evidence="5" id="KW-1185">Reference proteome</keyword>